<feature type="non-terminal residue" evidence="1">
    <location>
        <position position="61"/>
    </location>
</feature>
<feature type="non-terminal residue" evidence="1">
    <location>
        <position position="1"/>
    </location>
</feature>
<comment type="caution">
    <text evidence="1">The sequence shown here is derived from an EMBL/GenBank/DDBJ whole genome shotgun (WGS) entry which is preliminary data.</text>
</comment>
<protein>
    <submittedName>
        <fullName evidence="1">Uncharacterized protein</fullName>
    </submittedName>
</protein>
<name>A0AAD7ZYP7_DIPPU</name>
<evidence type="ECO:0000313" key="2">
    <source>
        <dbReference type="Proteomes" id="UP001233999"/>
    </source>
</evidence>
<organism evidence="1 2">
    <name type="scientific">Diploptera punctata</name>
    <name type="common">Pacific beetle cockroach</name>
    <dbReference type="NCBI Taxonomy" id="6984"/>
    <lineage>
        <taxon>Eukaryota</taxon>
        <taxon>Metazoa</taxon>
        <taxon>Ecdysozoa</taxon>
        <taxon>Arthropoda</taxon>
        <taxon>Hexapoda</taxon>
        <taxon>Insecta</taxon>
        <taxon>Pterygota</taxon>
        <taxon>Neoptera</taxon>
        <taxon>Polyneoptera</taxon>
        <taxon>Dictyoptera</taxon>
        <taxon>Blattodea</taxon>
        <taxon>Blaberoidea</taxon>
        <taxon>Blaberidae</taxon>
        <taxon>Diplopterinae</taxon>
        <taxon>Diploptera</taxon>
    </lineage>
</organism>
<accession>A0AAD7ZYP7</accession>
<dbReference type="AlphaFoldDB" id="A0AAD7ZYP7"/>
<keyword evidence="2" id="KW-1185">Reference proteome</keyword>
<evidence type="ECO:0000313" key="1">
    <source>
        <dbReference type="EMBL" id="KAJ9588856.1"/>
    </source>
</evidence>
<reference evidence="1" key="2">
    <citation type="submission" date="2023-05" db="EMBL/GenBank/DDBJ databases">
        <authorList>
            <person name="Fouks B."/>
        </authorList>
    </citation>
    <scope>NUCLEOTIDE SEQUENCE</scope>
    <source>
        <strain evidence="1">Stay&amp;Tobe</strain>
        <tissue evidence="1">Testes</tissue>
    </source>
</reference>
<proteinExistence type="predicted"/>
<gene>
    <name evidence="1" type="ORF">L9F63_017894</name>
</gene>
<reference evidence="1" key="1">
    <citation type="journal article" date="2023" name="IScience">
        <title>Live-bearing cockroach genome reveals convergent evolutionary mechanisms linked to viviparity in insects and beyond.</title>
        <authorList>
            <person name="Fouks B."/>
            <person name="Harrison M.C."/>
            <person name="Mikhailova A.A."/>
            <person name="Marchal E."/>
            <person name="English S."/>
            <person name="Carruthers M."/>
            <person name="Jennings E.C."/>
            <person name="Chiamaka E.L."/>
            <person name="Frigard R.A."/>
            <person name="Pippel M."/>
            <person name="Attardo G.M."/>
            <person name="Benoit J.B."/>
            <person name="Bornberg-Bauer E."/>
            <person name="Tobe S.S."/>
        </authorList>
    </citation>
    <scope>NUCLEOTIDE SEQUENCE</scope>
    <source>
        <strain evidence="1">Stay&amp;Tobe</strain>
    </source>
</reference>
<sequence length="61" mass="7227">TMFTMKMDIYLYRLSQPIFPIPLSQSRMKMLSDPENYDFALISIAIRKLRARRSVIFGIIK</sequence>
<dbReference type="Proteomes" id="UP001233999">
    <property type="component" value="Unassembled WGS sequence"/>
</dbReference>
<dbReference type="EMBL" id="JASPKZ010005301">
    <property type="protein sequence ID" value="KAJ9588856.1"/>
    <property type="molecule type" value="Genomic_DNA"/>
</dbReference>